<evidence type="ECO:0000313" key="12">
    <source>
        <dbReference type="Proteomes" id="UP000813461"/>
    </source>
</evidence>
<evidence type="ECO:0000256" key="4">
    <source>
        <dbReference type="ARBA" id="ARBA00022833"/>
    </source>
</evidence>
<dbReference type="EMBL" id="JAGMVJ010000010">
    <property type="protein sequence ID" value="KAH7087111.1"/>
    <property type="molecule type" value="Genomic_DNA"/>
</dbReference>
<feature type="region of interest" description="Disordered" evidence="8">
    <location>
        <begin position="1582"/>
        <end position="1651"/>
    </location>
</feature>
<feature type="region of interest" description="Disordered" evidence="8">
    <location>
        <begin position="1351"/>
        <end position="1456"/>
    </location>
</feature>
<dbReference type="GO" id="GO:0008270">
    <property type="term" value="F:zinc ion binding"/>
    <property type="evidence" value="ECO:0007669"/>
    <property type="project" value="UniProtKB-KW"/>
</dbReference>
<reference evidence="11" key="1">
    <citation type="journal article" date="2021" name="Nat. Commun.">
        <title>Genetic determinants of endophytism in the Arabidopsis root mycobiome.</title>
        <authorList>
            <person name="Mesny F."/>
            <person name="Miyauchi S."/>
            <person name="Thiergart T."/>
            <person name="Pickel B."/>
            <person name="Atanasova L."/>
            <person name="Karlsson M."/>
            <person name="Huettel B."/>
            <person name="Barry K.W."/>
            <person name="Haridas S."/>
            <person name="Chen C."/>
            <person name="Bauer D."/>
            <person name="Andreopoulos W."/>
            <person name="Pangilinan J."/>
            <person name="LaButti K."/>
            <person name="Riley R."/>
            <person name="Lipzen A."/>
            <person name="Clum A."/>
            <person name="Drula E."/>
            <person name="Henrissat B."/>
            <person name="Kohler A."/>
            <person name="Grigoriev I.V."/>
            <person name="Martin F.M."/>
            <person name="Hacquard S."/>
        </authorList>
    </citation>
    <scope>NUCLEOTIDE SEQUENCE</scope>
    <source>
        <strain evidence="11">MPI-SDFR-AT-0120</strain>
    </source>
</reference>
<dbReference type="Pfam" id="PF01734">
    <property type="entry name" value="Patatin"/>
    <property type="match status" value="1"/>
</dbReference>
<dbReference type="SUPFAM" id="SSF52151">
    <property type="entry name" value="FabD/lysophospholipase-like"/>
    <property type="match status" value="1"/>
</dbReference>
<feature type="region of interest" description="Disordered" evidence="8">
    <location>
        <begin position="1536"/>
        <end position="1568"/>
    </location>
</feature>
<comment type="caution">
    <text evidence="11">The sequence shown here is derived from an EMBL/GenBank/DDBJ whole genome shotgun (WGS) entry which is preliminary data.</text>
</comment>
<feature type="compositionally biased region" description="Polar residues" evidence="8">
    <location>
        <begin position="1022"/>
        <end position="1035"/>
    </location>
</feature>
<evidence type="ECO:0000313" key="11">
    <source>
        <dbReference type="EMBL" id="KAH7087111.1"/>
    </source>
</evidence>
<dbReference type="PROSITE" id="PS00518">
    <property type="entry name" value="ZF_RING_1"/>
    <property type="match status" value="1"/>
</dbReference>
<keyword evidence="2" id="KW-0863">Zinc-finger</keyword>
<dbReference type="PANTHER" id="PTHR24185">
    <property type="entry name" value="CALCIUM-INDEPENDENT PHOSPHOLIPASE A2-GAMMA"/>
    <property type="match status" value="1"/>
</dbReference>
<protein>
    <recommendedName>
        <fullName evidence="10">PNPLA domain-containing protein</fullName>
    </recommendedName>
</protein>
<evidence type="ECO:0000256" key="1">
    <source>
        <dbReference type="ARBA" id="ARBA00022723"/>
    </source>
</evidence>
<feature type="chain" id="PRO_5035444627" description="PNPLA domain-containing protein" evidence="9">
    <location>
        <begin position="40"/>
        <end position="1651"/>
    </location>
</feature>
<dbReference type="InterPro" id="IPR016035">
    <property type="entry name" value="Acyl_Trfase/lysoPLipase"/>
</dbReference>
<keyword evidence="3 7" id="KW-0378">Hydrolase</keyword>
<evidence type="ECO:0000256" key="9">
    <source>
        <dbReference type="SAM" id="SignalP"/>
    </source>
</evidence>
<keyword evidence="4" id="KW-0862">Zinc</keyword>
<feature type="compositionally biased region" description="Basic and acidic residues" evidence="8">
    <location>
        <begin position="1602"/>
        <end position="1611"/>
    </location>
</feature>
<evidence type="ECO:0000256" key="7">
    <source>
        <dbReference type="PROSITE-ProRule" id="PRU01161"/>
    </source>
</evidence>
<dbReference type="GO" id="GO:0046486">
    <property type="term" value="P:glycerolipid metabolic process"/>
    <property type="evidence" value="ECO:0007669"/>
    <property type="project" value="UniProtKB-ARBA"/>
</dbReference>
<feature type="region of interest" description="Disordered" evidence="8">
    <location>
        <begin position="1288"/>
        <end position="1336"/>
    </location>
</feature>
<sequence length="1651" mass="186584">MACHVAERAAKLLTTPSTLPSFLTLHLLSVLSGISPAMASTASDRCDVQGIGCVGNEGPAWYCVDCASSLCEPCWPQTLAHHVGRRGRDGPHEKVTKNVYKKLKDILEPCYSEDELEALHRRDFDTTWFGIQKDNNRQPHLADHDIYTSLLSSPLSTGKEKYPQLVSFIGQTNAGKSTLIKMLIELHDMDKSSNETTFPSPIVGLPPLSQQDGPRRVNQRPMEHRPTSAEVHLYADPERFNKRTPLLYADCEGLNGGENPPIGAPESRAQVLETESTMRLTPPRTRPVLWADAEKKRHRSFFVEQLYPRILYTLSDVVVFVMLDKTSKTFEMNTLQPLLLWAETSLETSINQPTLPHAIIALNSTDLTYAADVWDSELATQSLLEANNHCVDQHHGPHYFKRLAARWRKKGRSIENILDLIQCYYSTFKVIRIPQKGKYHLLHSQVRRLRGMLSTACRKSYDAKASANTLSKSQDLNVYFQSAFDHFARTLDDPFNFIKVSLLNNPIPADFGGHILQLAIAIQSQIESANAAWIFDNMVQLLASCIVLDCIQYRPGTGSPENLFAHYEKFGRYALDEFWHRYVPCEYRSGSGQCVNVAASHHPKGHQNANGRIIEDGDFVSTFRPDEYFPVWQERIKEAVRDIDSELQLAIRRADDESKILCSWNRHRTILAEFFRTVGSASQFSSHSSCFCCLMQTPQHVLRCGHVICTRCVKGYCRREGVTANVDSVLLLDYCPLHSKATRWETPFIVRFKPAHAGVRILCLDGGGMRGIVELEVLRAIQSEIGWKLPVRVFFDLIVGTSTGGIIALGFGVKDWSIKRCIDKFRRLCRTAFTLKVMRSLPLFKYIITLKLSSKYQTKPLRSALQRNFGDWPLFGSGGKTRRSYHSARVAVTATNEAGSKAIIMANYNRKNEGYTEQRPGEYEFLRPDRPEHELAIWQAAAATSAAPTYFKPFVHDATKRTYLDGAIYHNNPVRLAHREKKLIWPDVANTHPDIFLSIGTGQHKASRHRDTRRSDAKIDSPSGNYSADRGQNSKQRNRTFPKLRQIFTTMQNRIDSIFDAELAWSEFCRDVRSSPSSEVNDFRYFRLNPDVGYDPPHMDDVSKFGKLQQDTRKSLRSSDDRVQIARVAHVLVASSFFYETTEEPRLEPDTTYSCAGRICCRFEPGSPFLRGLGDYFKDQQTSSFIPQFEIETDFNPLHKVHVAMDVAAMREYASFRIETPRIRVLSLDSSVKISLHLCGRDVTTSKYHISGFPRAIMHDLRNDTSGHCLNNTSPESALPVGELAAAQNSSELEGRPRRTATFGRSVSDDSTRFEMQHEAQSNSDQRRRWSIGTSAQDTLRRNQLLEIRSSASSITTETQSKPTALGPNVTSSAPVELPGTTPSSSDRRARRPTQRASYPINSTSSTTTRRLQIPEPNRDTPDSTSSKQISRQERSTAASGKQVVGQQGVARSARDDQIRKKITSDLSALDDDVERECRQALQTRSHNLILHEAHGLAAHEKRQAIRPTTMPLLESRAQHVAPIYQDSRICERRESRHTLGSVESYPPLSHANMQRQRGSPDSSRSWTLPSLDYRLRSMHSDASMMSNDRSVGTSSTISTTPDRREDDLPLHRRVLRQQPRRMISTTFSDDDQSEISDVTASDLGRRAWEE</sequence>
<feature type="region of interest" description="Disordered" evidence="8">
    <location>
        <begin position="195"/>
        <end position="228"/>
    </location>
</feature>
<dbReference type="PROSITE" id="PS51635">
    <property type="entry name" value="PNPLA"/>
    <property type="match status" value="1"/>
</dbReference>
<name>A0A8K0R839_9PLEO</name>
<feature type="active site" description="Proton acceptor" evidence="7">
    <location>
        <position position="965"/>
    </location>
</feature>
<evidence type="ECO:0000256" key="2">
    <source>
        <dbReference type="ARBA" id="ARBA00022771"/>
    </source>
</evidence>
<feature type="domain" description="PNPLA" evidence="10">
    <location>
        <begin position="762"/>
        <end position="978"/>
    </location>
</feature>
<dbReference type="InterPro" id="IPR017907">
    <property type="entry name" value="Znf_RING_CS"/>
</dbReference>
<evidence type="ECO:0000259" key="10">
    <source>
        <dbReference type="PROSITE" id="PS51635"/>
    </source>
</evidence>
<dbReference type="GO" id="GO:0019369">
    <property type="term" value="P:arachidonate metabolic process"/>
    <property type="evidence" value="ECO:0007669"/>
    <property type="project" value="TreeGrafter"/>
</dbReference>
<keyword evidence="6 7" id="KW-0443">Lipid metabolism</keyword>
<feature type="signal peptide" evidence="9">
    <location>
        <begin position="1"/>
        <end position="39"/>
    </location>
</feature>
<feature type="compositionally biased region" description="Basic and acidic residues" evidence="8">
    <location>
        <begin position="1307"/>
        <end position="1318"/>
    </location>
</feature>
<evidence type="ECO:0000256" key="3">
    <source>
        <dbReference type="ARBA" id="ARBA00022801"/>
    </source>
</evidence>
<evidence type="ECO:0000256" key="5">
    <source>
        <dbReference type="ARBA" id="ARBA00022963"/>
    </source>
</evidence>
<dbReference type="GO" id="GO:0047499">
    <property type="term" value="F:calcium-independent phospholipase A2 activity"/>
    <property type="evidence" value="ECO:0007669"/>
    <property type="project" value="TreeGrafter"/>
</dbReference>
<feature type="compositionally biased region" description="Polar residues" evidence="8">
    <location>
        <begin position="1584"/>
        <end position="1601"/>
    </location>
</feature>
<feature type="short sequence motif" description="GXSXG" evidence="7">
    <location>
        <begin position="800"/>
        <end position="804"/>
    </location>
</feature>
<dbReference type="Gene3D" id="3.40.1090.10">
    <property type="entry name" value="Cytosolic phospholipase A2 catalytic domain"/>
    <property type="match status" value="1"/>
</dbReference>
<dbReference type="Proteomes" id="UP000813461">
    <property type="component" value="Unassembled WGS sequence"/>
</dbReference>
<dbReference type="CDD" id="cd07199">
    <property type="entry name" value="Pat17_PNPLA8_PNPLA9_like"/>
    <property type="match status" value="1"/>
</dbReference>
<feature type="short sequence motif" description="GXGXXG" evidence="7">
    <location>
        <begin position="766"/>
        <end position="771"/>
    </location>
</feature>
<evidence type="ECO:0000256" key="8">
    <source>
        <dbReference type="SAM" id="MobiDB-lite"/>
    </source>
</evidence>
<gene>
    <name evidence="11" type="ORF">FB567DRAFT_526936</name>
</gene>
<dbReference type="PANTHER" id="PTHR24185:SF1">
    <property type="entry name" value="CALCIUM-INDEPENDENT PHOSPHOLIPASE A2-GAMMA"/>
    <property type="match status" value="1"/>
</dbReference>
<proteinExistence type="predicted"/>
<keyword evidence="5 7" id="KW-0442">Lipid degradation</keyword>
<keyword evidence="1" id="KW-0479">Metal-binding</keyword>
<dbReference type="InterPro" id="IPR002641">
    <property type="entry name" value="PNPLA_dom"/>
</dbReference>
<feature type="region of interest" description="Disordered" evidence="8">
    <location>
        <begin position="1000"/>
        <end position="1039"/>
    </location>
</feature>
<keyword evidence="9" id="KW-0732">Signal</keyword>
<feature type="compositionally biased region" description="Polar residues" evidence="8">
    <location>
        <begin position="1395"/>
        <end position="1411"/>
    </location>
</feature>
<dbReference type="GO" id="GO:0016020">
    <property type="term" value="C:membrane"/>
    <property type="evidence" value="ECO:0007669"/>
    <property type="project" value="TreeGrafter"/>
</dbReference>
<feature type="compositionally biased region" description="Polar residues" evidence="8">
    <location>
        <begin position="1351"/>
        <end position="1374"/>
    </location>
</feature>
<feature type="compositionally biased region" description="Polar residues" evidence="8">
    <location>
        <begin position="1423"/>
        <end position="1440"/>
    </location>
</feature>
<organism evidence="11 12">
    <name type="scientific">Paraphoma chrysanthemicola</name>
    <dbReference type="NCBI Taxonomy" id="798071"/>
    <lineage>
        <taxon>Eukaryota</taxon>
        <taxon>Fungi</taxon>
        <taxon>Dikarya</taxon>
        <taxon>Ascomycota</taxon>
        <taxon>Pezizomycotina</taxon>
        <taxon>Dothideomycetes</taxon>
        <taxon>Pleosporomycetidae</taxon>
        <taxon>Pleosporales</taxon>
        <taxon>Pleosporineae</taxon>
        <taxon>Phaeosphaeriaceae</taxon>
        <taxon>Paraphoma</taxon>
    </lineage>
</organism>
<dbReference type="SUPFAM" id="SSF52540">
    <property type="entry name" value="P-loop containing nucleoside triphosphate hydrolases"/>
    <property type="match status" value="1"/>
</dbReference>
<accession>A0A8K0R839</accession>
<keyword evidence="12" id="KW-1185">Reference proteome</keyword>
<feature type="active site" description="Nucleophile" evidence="7">
    <location>
        <position position="802"/>
    </location>
</feature>
<feature type="short sequence motif" description="DGA/G" evidence="7">
    <location>
        <begin position="965"/>
        <end position="967"/>
    </location>
</feature>
<dbReference type="InterPro" id="IPR027417">
    <property type="entry name" value="P-loop_NTPase"/>
</dbReference>
<dbReference type="OrthoDB" id="194358at2759"/>
<evidence type="ECO:0000256" key="6">
    <source>
        <dbReference type="ARBA" id="ARBA00023098"/>
    </source>
</evidence>
<dbReference type="GO" id="GO:0016042">
    <property type="term" value="P:lipid catabolic process"/>
    <property type="evidence" value="ECO:0007669"/>
    <property type="project" value="UniProtKB-UniRule"/>
</dbReference>
<feature type="compositionally biased region" description="Polar residues" evidence="8">
    <location>
        <begin position="1552"/>
        <end position="1568"/>
    </location>
</feature>